<dbReference type="Proteomes" id="UP000034681">
    <property type="component" value="Unassembled WGS sequence"/>
</dbReference>
<evidence type="ECO:0000256" key="1">
    <source>
        <dbReference type="ARBA" id="ARBA00010403"/>
    </source>
</evidence>
<feature type="region of interest" description="Disordered" evidence="2">
    <location>
        <begin position="1239"/>
        <end position="1263"/>
    </location>
</feature>
<dbReference type="AlphaFoldDB" id="A0A0M2Q196"/>
<dbReference type="InterPro" id="IPR003692">
    <property type="entry name" value="Hydantoinase_B"/>
</dbReference>
<dbReference type="Pfam" id="PF01968">
    <property type="entry name" value="Hydantoinase_A"/>
    <property type="match status" value="1"/>
</dbReference>
<dbReference type="eggNOG" id="COG0146">
    <property type="taxonomic scope" value="Bacteria"/>
</dbReference>
<dbReference type="OrthoDB" id="9768323at2"/>
<dbReference type="RefSeq" id="WP_017714611.1">
    <property type="nucleotide sequence ID" value="NZ_KB235944.1"/>
</dbReference>
<protein>
    <submittedName>
        <fullName evidence="6">5-oxoprolinase</fullName>
    </submittedName>
</protein>
<dbReference type="GO" id="GO:0005829">
    <property type="term" value="C:cytosol"/>
    <property type="evidence" value="ECO:0007669"/>
    <property type="project" value="TreeGrafter"/>
</dbReference>
<dbReference type="eggNOG" id="COG0145">
    <property type="taxonomic scope" value="Bacteria"/>
</dbReference>
<name>A0A0M2Q196_PROHO</name>
<evidence type="ECO:0000313" key="7">
    <source>
        <dbReference type="Proteomes" id="UP000034681"/>
    </source>
</evidence>
<dbReference type="GO" id="GO:0006749">
    <property type="term" value="P:glutathione metabolic process"/>
    <property type="evidence" value="ECO:0007669"/>
    <property type="project" value="TreeGrafter"/>
</dbReference>
<dbReference type="Pfam" id="PF05378">
    <property type="entry name" value="Hydant_A_N"/>
    <property type="match status" value="1"/>
</dbReference>
<dbReference type="GO" id="GO:0017168">
    <property type="term" value="F:5-oxoprolinase (ATP-hydrolyzing) activity"/>
    <property type="evidence" value="ECO:0007669"/>
    <property type="project" value="TreeGrafter"/>
</dbReference>
<feature type="domain" description="Hydantoinase/oxoprolinase N-terminal" evidence="5">
    <location>
        <begin position="15"/>
        <end position="194"/>
    </location>
</feature>
<evidence type="ECO:0000256" key="2">
    <source>
        <dbReference type="SAM" id="MobiDB-lite"/>
    </source>
</evidence>
<dbReference type="Pfam" id="PF02538">
    <property type="entry name" value="Hydantoinase_B"/>
    <property type="match status" value="1"/>
</dbReference>
<comment type="similarity">
    <text evidence="1">Belongs to the oxoprolinase family.</text>
</comment>
<dbReference type="EMBL" id="AJTX02000003">
    <property type="protein sequence ID" value="KKJ00734.1"/>
    <property type="molecule type" value="Genomic_DNA"/>
</dbReference>
<accession>A0A0M2Q196</accession>
<dbReference type="InterPro" id="IPR045079">
    <property type="entry name" value="Oxoprolinase-like"/>
</dbReference>
<dbReference type="InterPro" id="IPR008040">
    <property type="entry name" value="Hydant_A_N"/>
</dbReference>
<feature type="domain" description="Hydantoinase B/oxoprolinase" evidence="4">
    <location>
        <begin position="732"/>
        <end position="1246"/>
    </location>
</feature>
<sequence length="1263" mass="135320">MAQPPTPAQKPQWQFWIDRGGTFTDIVAQRPDGSLVTHKLLSDNPHHYADAPLQGIRDLMGLGSHDPIPGEAIALIKMGTTVATNALLERRGDRTLLLITQGFADALRLGYQNRPDLFALQIQLPELIYERTIAVEERISAQGEIIQPLQGLENLRKQLKEAYADGIRGCAVVLIHSYRFPDHERRLADLARSLGFTQVSVSHQVSPLIKLVSRGETTVVDAYLSPVLRRYVDQIQQGLSPDSDSSDQRNHDLARKLLFMQSNGGLTAAQTFQGKDSLLSGPAGGLVGAVQVSVQAGFQRVITFDMGGTSTDVAHYGGDYERQWDTELAGVRLRAPMLAIHTVAAGGGSLLRIEGGRYQVGPASAGSNPGPACYGRGGPLTVTDANVQLGYLQPAFFPHLFGSDGQQPIDPVPVQQQFAALAATGDQAESRPEVLAAGFRTIAIENMANAIQKISVQRGYELSLYVLCCFGAAGGQHVCALAQRLGMTQILIHPLGGVLSAYGMGVADRRLLKEQSLELPLTLAQLPTIAHQLHTLASAGRSQLIAQGIPDVVTLAFDQRLYLRYGGSDSPLAVPWPENLGSDMEILHQLSQQFEQQHHQRYGFVLEDQPLVVALVAVEVVGRTGVGTVPPVLAAQQGDPPVAAIVACFYGDTWQDTPIYHRCDLGSGCIIPGPALILEPTGTNLIEPGWQATVTVQGNLLLNPTRQILSPPRVPGIGMENAGAEDPAHAPDPVLLEIFNNRLMAIAEQMGFTLQNTSQSVNIKERLDFSCALFDSAGQLVANAPHIPVHLGSMGEAVQALRAARGSTWRSGEVYVSNNPYDGGTHLPDITVITPIFLEESQNPDFYVASRGHHSDIGGISPGSMPAQSQCLEEEGVLLDNLPLVQGVQFQGETLLRHLTQGPYPARNPAQNLGDLQAQIAANEKGVQELKNLVRQYGRDTVRAYLHHVQANGAEAVRRVIDRLAQSLGSDPRPPFRVELDNGAQIQVAISFNPHQRTATLDFGGTSPQQPHNFNAPLAVCKAVVLYVFRTLVPEPIPLNGGCLEPLILRIPPGSLLHPHYPAAVVAGNVETSQAIADALYGALGILAASQGTMNNLTFGNGQHQYYETLCGGSGAGSGFAGTDGVQTHMTNSRLTDPEVLELRFPVRLLEFRIRPHSGGAGQYRGGHGVVRRLQFLEPMTVNLLSDRRRIAPFGLNGGLPGSVGHNSLERRDGSVLDLGGTATVAVAPGDVLTIATPGGGGFGSPNAGETIEIPKHSSIPLE</sequence>
<feature type="domain" description="Hydantoinase A/oxoprolinase" evidence="3">
    <location>
        <begin position="214"/>
        <end position="510"/>
    </location>
</feature>
<evidence type="ECO:0000313" key="6">
    <source>
        <dbReference type="EMBL" id="KKJ00734.1"/>
    </source>
</evidence>
<comment type="caution">
    <text evidence="6">The sequence shown here is derived from an EMBL/GenBank/DDBJ whole genome shotgun (WGS) entry which is preliminary data.</text>
</comment>
<organism evidence="6 7">
    <name type="scientific">Prochlorothrix hollandica PCC 9006 = CALU 1027</name>
    <dbReference type="NCBI Taxonomy" id="317619"/>
    <lineage>
        <taxon>Bacteria</taxon>
        <taxon>Bacillati</taxon>
        <taxon>Cyanobacteriota</taxon>
        <taxon>Cyanophyceae</taxon>
        <taxon>Prochlorotrichales</taxon>
        <taxon>Prochlorotrichaceae</taxon>
        <taxon>Prochlorothrix</taxon>
    </lineage>
</organism>
<proteinExistence type="inferred from homology"/>
<dbReference type="STRING" id="317619.GCA_000332315_04526"/>
<dbReference type="PANTHER" id="PTHR11365:SF23">
    <property type="entry name" value="HYPOTHETICAL 5-OXOPROLINASE (EUROFUNG)-RELATED"/>
    <property type="match status" value="1"/>
</dbReference>
<evidence type="ECO:0000259" key="4">
    <source>
        <dbReference type="Pfam" id="PF02538"/>
    </source>
</evidence>
<dbReference type="PANTHER" id="PTHR11365">
    <property type="entry name" value="5-OXOPROLINASE RELATED"/>
    <property type="match status" value="1"/>
</dbReference>
<reference evidence="6" key="1">
    <citation type="submission" date="2012-04" db="EMBL/GenBank/DDBJ databases">
        <authorList>
            <person name="Borisov I.G."/>
            <person name="Ivanikova N.V."/>
            <person name="Pinevich A.V."/>
        </authorList>
    </citation>
    <scope>NUCLEOTIDE SEQUENCE</scope>
    <source>
        <strain evidence="6">CALU 1027</strain>
    </source>
</reference>
<dbReference type="InterPro" id="IPR002821">
    <property type="entry name" value="Hydantoinase_A"/>
</dbReference>
<evidence type="ECO:0000259" key="3">
    <source>
        <dbReference type="Pfam" id="PF01968"/>
    </source>
</evidence>
<evidence type="ECO:0000259" key="5">
    <source>
        <dbReference type="Pfam" id="PF05378"/>
    </source>
</evidence>
<gene>
    <name evidence="6" type="ORF">PROH_05535</name>
</gene>
<keyword evidence="7" id="KW-1185">Reference proteome</keyword>